<reference evidence="1 2" key="1">
    <citation type="submission" date="2023-07" db="EMBL/GenBank/DDBJ databases">
        <title>Sequencing the genomes of 1000 actinobacteria strains.</title>
        <authorList>
            <person name="Klenk H.-P."/>
        </authorList>
    </citation>
    <scope>NUCLEOTIDE SEQUENCE [LARGE SCALE GENOMIC DNA]</scope>
    <source>
        <strain evidence="1 2">DSM 44508</strain>
    </source>
</reference>
<organism evidence="1 2">
    <name type="scientific">Corynebacterium felinum</name>
    <dbReference type="NCBI Taxonomy" id="131318"/>
    <lineage>
        <taxon>Bacteria</taxon>
        <taxon>Bacillati</taxon>
        <taxon>Actinomycetota</taxon>
        <taxon>Actinomycetes</taxon>
        <taxon>Mycobacteriales</taxon>
        <taxon>Corynebacteriaceae</taxon>
        <taxon>Corynebacterium</taxon>
    </lineage>
</organism>
<comment type="caution">
    <text evidence="1">The sequence shown here is derived from an EMBL/GenBank/DDBJ whole genome shotgun (WGS) entry which is preliminary data.</text>
</comment>
<protein>
    <submittedName>
        <fullName evidence="1">Uncharacterized protein</fullName>
    </submittedName>
</protein>
<dbReference type="Proteomes" id="UP001183619">
    <property type="component" value="Unassembled WGS sequence"/>
</dbReference>
<evidence type="ECO:0000313" key="1">
    <source>
        <dbReference type="EMBL" id="MDR7355220.1"/>
    </source>
</evidence>
<accession>A0ABU2B995</accession>
<evidence type="ECO:0000313" key="2">
    <source>
        <dbReference type="Proteomes" id="UP001183619"/>
    </source>
</evidence>
<sequence>MAKLWQRAASRTGAVDAGSVEVGVGWMKVSTVYALWLRSAQVVTVRKSARYLWRACCDFRLIATCQCRTKLLFLVGL</sequence>
<dbReference type="EMBL" id="JAVDYF010000001">
    <property type="protein sequence ID" value="MDR7355220.1"/>
    <property type="molecule type" value="Genomic_DNA"/>
</dbReference>
<keyword evidence="2" id="KW-1185">Reference proteome</keyword>
<proteinExistence type="predicted"/>
<name>A0ABU2B995_9CORY</name>
<gene>
    <name evidence="1" type="ORF">J2S37_001758</name>
</gene>